<reference evidence="1" key="2">
    <citation type="journal article" date="2015" name="Data Brief">
        <title>Shoot transcriptome of the giant reed, Arundo donax.</title>
        <authorList>
            <person name="Barrero R.A."/>
            <person name="Guerrero F.D."/>
            <person name="Moolhuijzen P."/>
            <person name="Goolsby J.A."/>
            <person name="Tidwell J."/>
            <person name="Bellgard S.E."/>
            <person name="Bellgard M.I."/>
        </authorList>
    </citation>
    <scope>NUCLEOTIDE SEQUENCE</scope>
    <source>
        <tissue evidence="1">Shoot tissue taken approximately 20 cm above the soil surface</tissue>
    </source>
</reference>
<dbReference type="EMBL" id="GBRH01212704">
    <property type="protein sequence ID" value="JAD85191.1"/>
    <property type="molecule type" value="Transcribed_RNA"/>
</dbReference>
<protein>
    <submittedName>
        <fullName evidence="1">Uncharacterized protein</fullName>
    </submittedName>
</protein>
<proteinExistence type="predicted"/>
<accession>A0A0A9DBK3</accession>
<dbReference type="AlphaFoldDB" id="A0A0A9DBK3"/>
<name>A0A0A9DBK3_ARUDO</name>
<reference evidence="1" key="1">
    <citation type="submission" date="2014-09" db="EMBL/GenBank/DDBJ databases">
        <authorList>
            <person name="Magalhaes I.L.F."/>
            <person name="Oliveira U."/>
            <person name="Santos F.R."/>
            <person name="Vidigal T.H.D.A."/>
            <person name="Brescovit A.D."/>
            <person name="Santos A.J."/>
        </authorList>
    </citation>
    <scope>NUCLEOTIDE SEQUENCE</scope>
    <source>
        <tissue evidence="1">Shoot tissue taken approximately 20 cm above the soil surface</tissue>
    </source>
</reference>
<organism evidence="1">
    <name type="scientific">Arundo donax</name>
    <name type="common">Giant reed</name>
    <name type="synonym">Donax arundinaceus</name>
    <dbReference type="NCBI Taxonomy" id="35708"/>
    <lineage>
        <taxon>Eukaryota</taxon>
        <taxon>Viridiplantae</taxon>
        <taxon>Streptophyta</taxon>
        <taxon>Embryophyta</taxon>
        <taxon>Tracheophyta</taxon>
        <taxon>Spermatophyta</taxon>
        <taxon>Magnoliopsida</taxon>
        <taxon>Liliopsida</taxon>
        <taxon>Poales</taxon>
        <taxon>Poaceae</taxon>
        <taxon>PACMAD clade</taxon>
        <taxon>Arundinoideae</taxon>
        <taxon>Arundineae</taxon>
        <taxon>Arundo</taxon>
    </lineage>
</organism>
<evidence type="ECO:0000313" key="1">
    <source>
        <dbReference type="EMBL" id="JAD85191.1"/>
    </source>
</evidence>
<sequence>MNSTEERSVIYHEETGADWLTWEDSAIGDTRPPTSCGCRRCRVSEVGRQRHWSRGCSQGPSFRGYDASSHAVTFSPNCKSLPEDEQR</sequence>